<dbReference type="RefSeq" id="WP_150513378.1">
    <property type="nucleotide sequence ID" value="NZ_BMSQ01000034.1"/>
</dbReference>
<name>A0A7W8B5H6_STRST</name>
<evidence type="ECO:0000313" key="4">
    <source>
        <dbReference type="EMBL" id="MBB5109550.1"/>
    </source>
</evidence>
<organism evidence="4 5">
    <name type="scientific">Streptomyces spectabilis</name>
    <dbReference type="NCBI Taxonomy" id="68270"/>
    <lineage>
        <taxon>Bacteria</taxon>
        <taxon>Bacillati</taxon>
        <taxon>Actinomycetota</taxon>
        <taxon>Actinomycetes</taxon>
        <taxon>Kitasatosporales</taxon>
        <taxon>Streptomycetaceae</taxon>
        <taxon>Streptomyces</taxon>
    </lineage>
</organism>
<gene>
    <name evidence="4" type="ORF">FHS40_008678</name>
</gene>
<evidence type="ECO:0000256" key="1">
    <source>
        <dbReference type="SAM" id="MobiDB-lite"/>
    </source>
</evidence>
<dbReference type="Proteomes" id="UP000549009">
    <property type="component" value="Unassembled WGS sequence"/>
</dbReference>
<feature type="compositionally biased region" description="Basic and acidic residues" evidence="1">
    <location>
        <begin position="167"/>
        <end position="186"/>
    </location>
</feature>
<feature type="compositionally biased region" description="Basic and acidic residues" evidence="1">
    <location>
        <begin position="195"/>
        <end position="232"/>
    </location>
</feature>
<dbReference type="InterPro" id="IPR011047">
    <property type="entry name" value="Quinoprotein_ADH-like_sf"/>
</dbReference>
<dbReference type="Gene3D" id="2.130.10.10">
    <property type="entry name" value="YVTN repeat-like/Quinoprotein amine dehydrogenase"/>
    <property type="match status" value="1"/>
</dbReference>
<dbReference type="InterPro" id="IPR015943">
    <property type="entry name" value="WD40/YVTN_repeat-like_dom_sf"/>
</dbReference>
<protein>
    <submittedName>
        <fullName evidence="4">Outer membrane protein assembly factor BamB</fullName>
    </submittedName>
</protein>
<evidence type="ECO:0000256" key="2">
    <source>
        <dbReference type="SAM" id="Phobius"/>
    </source>
</evidence>
<keyword evidence="2" id="KW-1133">Transmembrane helix</keyword>
<feature type="transmembrane region" description="Helical" evidence="2">
    <location>
        <begin position="29"/>
        <end position="48"/>
    </location>
</feature>
<reference evidence="4 5" key="1">
    <citation type="submission" date="2020-08" db="EMBL/GenBank/DDBJ databases">
        <title>Genomic Encyclopedia of Type Strains, Phase III (KMG-III): the genomes of soil and plant-associated and newly described type strains.</title>
        <authorList>
            <person name="Whitman W."/>
        </authorList>
    </citation>
    <scope>NUCLEOTIDE SEQUENCE [LARGE SCALE GENOMIC DNA]</scope>
    <source>
        <strain evidence="4 5">CECT 3146</strain>
    </source>
</reference>
<proteinExistence type="predicted"/>
<keyword evidence="5" id="KW-1185">Reference proteome</keyword>
<feature type="region of interest" description="Disordered" evidence="1">
    <location>
        <begin position="157"/>
        <end position="238"/>
    </location>
</feature>
<keyword evidence="2" id="KW-0472">Membrane</keyword>
<keyword evidence="2" id="KW-0812">Transmembrane</keyword>
<dbReference type="SUPFAM" id="SSF50998">
    <property type="entry name" value="Quinoprotein alcohol dehydrogenase-like"/>
    <property type="match status" value="1"/>
</dbReference>
<dbReference type="InterPro" id="IPR002372">
    <property type="entry name" value="PQQ_rpt_dom"/>
</dbReference>
<dbReference type="EMBL" id="JACHJD010000030">
    <property type="protein sequence ID" value="MBB5109550.1"/>
    <property type="molecule type" value="Genomic_DNA"/>
</dbReference>
<feature type="domain" description="Pyrrolo-quinoline quinone repeat" evidence="3">
    <location>
        <begin position="242"/>
        <end position="449"/>
    </location>
</feature>
<evidence type="ECO:0000313" key="5">
    <source>
        <dbReference type="Proteomes" id="UP000549009"/>
    </source>
</evidence>
<dbReference type="OrthoDB" id="4326117at2"/>
<dbReference type="Pfam" id="PF13360">
    <property type="entry name" value="PQQ_2"/>
    <property type="match status" value="1"/>
</dbReference>
<dbReference type="AlphaFoldDB" id="A0A7W8B5H6"/>
<dbReference type="Gene3D" id="2.40.128.630">
    <property type="match status" value="1"/>
</dbReference>
<accession>A0A7W8B5H6</accession>
<comment type="caution">
    <text evidence="4">The sequence shown here is derived from an EMBL/GenBank/DDBJ whole genome shotgun (WGS) entry which is preliminary data.</text>
</comment>
<evidence type="ECO:0000259" key="3">
    <source>
        <dbReference type="Pfam" id="PF13360"/>
    </source>
</evidence>
<sequence>MSQGPPRSQFTQSVLAVDNARKQRRTRMLAGLAGLLALVLCAGGWMLWAAADDSEAGDQGAKAVQQAPDAIRNTVETAPSSPVGHLAVDYQEKRFAQRFGRDASVRAPGTWATDKTLVRGVGGTLKGFAFGTSKEVWSTELGGPVCGTTRHVTADGRTAVLFQEPVKAPDDDKKKDGKKKDGEKDKKGAKKPKGKKGDDKNKKKGSKKDDKRKGKDRDKGKGKGKDKKDRADAPAPAPCTQLALVDLDTGKKLWQVTLPDAKDASPTSTNVTMTRGTVTVAWSRGSAAYDMKGGERLWQDTRPSVCGNAGLAGGNVLLVLRECGADADRTYRVQRLDPRTGKALWTYGVASGVQRVHLVSSEPAVVAVAVRGTGVDKLLALDDLGAYRSTVDMPEGRYIDDCFTARFGTVETCDAIVAERDRLFLATKPKDPEVNRIVSFDLATGKVVRKFESRGRGAMYPLELSGGRLLAFRGSADGVAPDAVVSLDPESGRETPFLLFSVPEGAGPVKPGETDVLVEGGRVFIAPKELRAEPGERAEGAAYGALGVEGA</sequence>